<dbReference type="Pfam" id="PF01522">
    <property type="entry name" value="Polysacc_deac_1"/>
    <property type="match status" value="1"/>
</dbReference>
<reference evidence="5" key="1">
    <citation type="journal article" date="2019" name="Int. J. Syst. Evol. Microbiol.">
        <title>The Global Catalogue of Microorganisms (GCM) 10K type strain sequencing project: providing services to taxonomists for standard genome sequencing and annotation.</title>
        <authorList>
            <consortium name="The Broad Institute Genomics Platform"/>
            <consortium name="The Broad Institute Genome Sequencing Center for Infectious Disease"/>
            <person name="Wu L."/>
            <person name="Ma J."/>
        </authorList>
    </citation>
    <scope>NUCLEOTIDE SEQUENCE [LARGE SCALE GENOMIC DNA]</scope>
    <source>
        <strain evidence="5">CGMCC 4.7466</strain>
    </source>
</reference>
<evidence type="ECO:0000259" key="3">
    <source>
        <dbReference type="PROSITE" id="PS51677"/>
    </source>
</evidence>
<proteinExistence type="predicted"/>
<evidence type="ECO:0000313" key="5">
    <source>
        <dbReference type="Proteomes" id="UP001595818"/>
    </source>
</evidence>
<evidence type="ECO:0000313" key="4">
    <source>
        <dbReference type="EMBL" id="MFC4870614.1"/>
    </source>
</evidence>
<keyword evidence="1" id="KW-0479">Metal-binding</keyword>
<dbReference type="Proteomes" id="UP001595818">
    <property type="component" value="Unassembled WGS sequence"/>
</dbReference>
<keyword evidence="2" id="KW-0378">Hydrolase</keyword>
<dbReference type="InterPro" id="IPR050248">
    <property type="entry name" value="Polysacc_deacetylase_ArnD"/>
</dbReference>
<dbReference type="RefSeq" id="WP_377061301.1">
    <property type="nucleotide sequence ID" value="NZ_JBHSJJ010000001.1"/>
</dbReference>
<organism evidence="4 5">
    <name type="scientific">Negadavirga shengliensis</name>
    <dbReference type="NCBI Taxonomy" id="1389218"/>
    <lineage>
        <taxon>Bacteria</taxon>
        <taxon>Pseudomonadati</taxon>
        <taxon>Bacteroidota</taxon>
        <taxon>Cytophagia</taxon>
        <taxon>Cytophagales</taxon>
        <taxon>Cyclobacteriaceae</taxon>
        <taxon>Negadavirga</taxon>
    </lineage>
</organism>
<gene>
    <name evidence="4" type="ORF">ACFPFU_02870</name>
</gene>
<keyword evidence="5" id="KW-1185">Reference proteome</keyword>
<sequence>MNHISPYRTIVLQMLLLGLYPYWEGQVWAQESLQKSHGAIIRGDVSKKQLTLIFTGHEYAEGGEKILETLRSHKVPAAFFFTGDFYRNPSFASLIRTLIRDGHYLGAHSDKHLLYCDWEDRSRLLVSRPVFEKDLMDNYAEMKNFGVSKEDAPYFLPPYEWYNDSISQWTSELGFQLINLTHGTRSHADYTHPGMPNYVDSDTILESIWDYEQKDPHGLNGFMLLVHIGAGPERLDKFYDRLPDVITVLRNKGYNWVALKELIDK</sequence>
<dbReference type="InterPro" id="IPR002509">
    <property type="entry name" value="NODB_dom"/>
</dbReference>
<dbReference type="EMBL" id="JBHSJJ010000001">
    <property type="protein sequence ID" value="MFC4870614.1"/>
    <property type="molecule type" value="Genomic_DNA"/>
</dbReference>
<comment type="caution">
    <text evidence="4">The sequence shown here is derived from an EMBL/GenBank/DDBJ whole genome shotgun (WGS) entry which is preliminary data.</text>
</comment>
<accession>A0ABV9SWA5</accession>
<evidence type="ECO:0000256" key="1">
    <source>
        <dbReference type="ARBA" id="ARBA00022723"/>
    </source>
</evidence>
<feature type="domain" description="NodB homology" evidence="3">
    <location>
        <begin position="46"/>
        <end position="257"/>
    </location>
</feature>
<dbReference type="Gene3D" id="3.20.20.370">
    <property type="entry name" value="Glycoside hydrolase/deacetylase"/>
    <property type="match status" value="1"/>
</dbReference>
<dbReference type="InterPro" id="IPR011330">
    <property type="entry name" value="Glyco_hydro/deAcase_b/a-brl"/>
</dbReference>
<dbReference type="PROSITE" id="PS51677">
    <property type="entry name" value="NODB"/>
    <property type="match status" value="1"/>
</dbReference>
<protein>
    <submittedName>
        <fullName evidence="4">Polysaccharide deacetylase family protein</fullName>
    </submittedName>
</protein>
<dbReference type="PANTHER" id="PTHR10587:SF133">
    <property type="entry name" value="CHITIN DEACETYLASE 1-RELATED"/>
    <property type="match status" value="1"/>
</dbReference>
<name>A0ABV9SWA5_9BACT</name>
<dbReference type="PANTHER" id="PTHR10587">
    <property type="entry name" value="GLYCOSYL TRANSFERASE-RELATED"/>
    <property type="match status" value="1"/>
</dbReference>
<dbReference type="SUPFAM" id="SSF88713">
    <property type="entry name" value="Glycoside hydrolase/deacetylase"/>
    <property type="match status" value="1"/>
</dbReference>
<evidence type="ECO:0000256" key="2">
    <source>
        <dbReference type="ARBA" id="ARBA00022801"/>
    </source>
</evidence>